<evidence type="ECO:0000313" key="9">
    <source>
        <dbReference type="EMBL" id="KJJ85040.1"/>
    </source>
</evidence>
<feature type="transmembrane region" description="Helical" evidence="7">
    <location>
        <begin position="40"/>
        <end position="59"/>
    </location>
</feature>
<evidence type="ECO:0000256" key="7">
    <source>
        <dbReference type="RuleBase" id="RU362048"/>
    </source>
</evidence>
<evidence type="ECO:0000256" key="4">
    <source>
        <dbReference type="ARBA" id="ARBA00022692"/>
    </source>
</evidence>
<accession>A0A0F0CUC9</accession>
<comment type="subcellular location">
    <subcellularLocation>
        <location evidence="1 7">Cell membrane</location>
        <topology evidence="1 7">Multi-pass membrane protein</topology>
    </subcellularLocation>
</comment>
<sequence length="193" mass="21188">MLKNFLLVFIPIFVAVDAVGTLPFFVALTRGESFKDRIKVILYSLITAIVLAISFIFLGRAIFNVLKITEWDFMIAGGSVLFIVAMREVINIDKKPKISIKEAGVVPLGTPLIMGPAVLATILIIMDSYGFVLTILSVFINVILAGIIFLFSEIFIRFLGESGVKALSRISNLFLVAIAVMLIRRGVIGFISM</sequence>
<evidence type="ECO:0000256" key="5">
    <source>
        <dbReference type="ARBA" id="ARBA00022989"/>
    </source>
</evidence>
<evidence type="ECO:0000313" key="8">
    <source>
        <dbReference type="EMBL" id="KJJ84282.1"/>
    </source>
</evidence>
<evidence type="ECO:0000313" key="10">
    <source>
        <dbReference type="Proteomes" id="UP000033428"/>
    </source>
</evidence>
<evidence type="ECO:0000256" key="1">
    <source>
        <dbReference type="ARBA" id="ARBA00004651"/>
    </source>
</evidence>
<evidence type="ECO:0000256" key="3">
    <source>
        <dbReference type="ARBA" id="ARBA00022475"/>
    </source>
</evidence>
<feature type="transmembrane region" description="Helical" evidence="7">
    <location>
        <begin position="6"/>
        <end position="28"/>
    </location>
</feature>
<dbReference type="AlphaFoldDB" id="A0A0F0CUC9"/>
<keyword evidence="4 7" id="KW-0812">Transmembrane</keyword>
<feature type="transmembrane region" description="Helical" evidence="7">
    <location>
        <begin position="71"/>
        <end position="90"/>
    </location>
</feature>
<dbReference type="EMBL" id="JYNY01000372">
    <property type="protein sequence ID" value="KJJ84282.1"/>
    <property type="molecule type" value="Genomic_DNA"/>
</dbReference>
<proteinExistence type="inferred from homology"/>
<dbReference type="Proteomes" id="UP000033428">
    <property type="component" value="Unassembled WGS sequence"/>
</dbReference>
<dbReference type="EMBL" id="JYNY01000226">
    <property type="protein sequence ID" value="KJJ85040.1"/>
    <property type="molecule type" value="Genomic_DNA"/>
</dbReference>
<dbReference type="PANTHER" id="PTHR33508">
    <property type="entry name" value="UPF0056 MEMBRANE PROTEIN YHCE"/>
    <property type="match status" value="1"/>
</dbReference>
<feature type="transmembrane region" description="Helical" evidence="7">
    <location>
        <begin position="131"/>
        <end position="151"/>
    </location>
</feature>
<protein>
    <recommendedName>
        <fullName evidence="7">UPF0056 membrane protein</fullName>
    </recommendedName>
</protein>
<evidence type="ECO:0000256" key="6">
    <source>
        <dbReference type="ARBA" id="ARBA00023136"/>
    </source>
</evidence>
<gene>
    <name evidence="9" type="ORF">OMAG_001084</name>
    <name evidence="8" type="ORF">OMAG_001745</name>
</gene>
<dbReference type="GO" id="GO:0005886">
    <property type="term" value="C:plasma membrane"/>
    <property type="evidence" value="ECO:0007669"/>
    <property type="project" value="UniProtKB-SubCell"/>
</dbReference>
<keyword evidence="5 7" id="KW-1133">Transmembrane helix</keyword>
<keyword evidence="3" id="KW-1003">Cell membrane</keyword>
<evidence type="ECO:0000256" key="2">
    <source>
        <dbReference type="ARBA" id="ARBA00009784"/>
    </source>
</evidence>
<dbReference type="Pfam" id="PF01914">
    <property type="entry name" value="MarC"/>
    <property type="match status" value="1"/>
</dbReference>
<keyword evidence="10" id="KW-1185">Reference proteome</keyword>
<feature type="transmembrane region" description="Helical" evidence="7">
    <location>
        <begin position="172"/>
        <end position="191"/>
    </location>
</feature>
<reference evidence="9 10" key="1">
    <citation type="submission" date="2015-02" db="EMBL/GenBank/DDBJ databases">
        <title>Single-cell genomics of uncultivated deep-branching MTB reveals a conserved set of magnetosome genes.</title>
        <authorList>
            <person name="Kolinko S."/>
            <person name="Richter M."/>
            <person name="Glockner F.O."/>
            <person name="Brachmann A."/>
            <person name="Schuler D."/>
        </authorList>
    </citation>
    <scope>NUCLEOTIDE SEQUENCE [LARGE SCALE GENOMIC DNA]</scope>
    <source>
        <strain evidence="9">SKK-01</strain>
    </source>
</reference>
<feature type="transmembrane region" description="Helical" evidence="7">
    <location>
        <begin position="102"/>
        <end position="125"/>
    </location>
</feature>
<organism evidence="9 10">
    <name type="scientific">Candidatus Omnitrophus magneticus</name>
    <dbReference type="NCBI Taxonomy" id="1609969"/>
    <lineage>
        <taxon>Bacteria</taxon>
        <taxon>Pseudomonadati</taxon>
        <taxon>Candidatus Omnitrophota</taxon>
        <taxon>Candidatus Omnitrophus</taxon>
    </lineage>
</organism>
<comment type="similarity">
    <text evidence="2 7">Belongs to the UPF0056 (MarC) family.</text>
</comment>
<comment type="caution">
    <text evidence="9">The sequence shown here is derived from an EMBL/GenBank/DDBJ whole genome shotgun (WGS) entry which is preliminary data.</text>
</comment>
<dbReference type="PANTHER" id="PTHR33508:SF1">
    <property type="entry name" value="UPF0056 MEMBRANE PROTEIN YHCE"/>
    <property type="match status" value="1"/>
</dbReference>
<keyword evidence="6 7" id="KW-0472">Membrane</keyword>
<name>A0A0F0CUC9_9BACT</name>
<dbReference type="InterPro" id="IPR002771">
    <property type="entry name" value="Multi_antbiot-R_MarC"/>
</dbReference>